<protein>
    <submittedName>
        <fullName evidence="1">Uncharacterized protein</fullName>
    </submittedName>
</protein>
<comment type="caution">
    <text evidence="1">The sequence shown here is derived from an EMBL/GenBank/DDBJ whole genome shotgun (WGS) entry which is preliminary data.</text>
</comment>
<name>A0A1V6Q373_9EURO</name>
<organism evidence="1 2">
    <name type="scientific">Penicillium antarcticum</name>
    <dbReference type="NCBI Taxonomy" id="416450"/>
    <lineage>
        <taxon>Eukaryota</taxon>
        <taxon>Fungi</taxon>
        <taxon>Dikarya</taxon>
        <taxon>Ascomycota</taxon>
        <taxon>Pezizomycotina</taxon>
        <taxon>Eurotiomycetes</taxon>
        <taxon>Eurotiomycetidae</taxon>
        <taxon>Eurotiales</taxon>
        <taxon>Aspergillaceae</taxon>
        <taxon>Penicillium</taxon>
    </lineage>
</organism>
<proteinExistence type="predicted"/>
<dbReference type="AlphaFoldDB" id="A0A1V6Q373"/>
<accession>A0A1V6Q373</accession>
<keyword evidence="2" id="KW-1185">Reference proteome</keyword>
<reference evidence="2" key="1">
    <citation type="journal article" date="2017" name="Nat. Microbiol.">
        <title>Global analysis of biosynthetic gene clusters reveals vast potential of secondary metabolite production in Penicillium species.</title>
        <authorList>
            <person name="Nielsen J.C."/>
            <person name="Grijseels S."/>
            <person name="Prigent S."/>
            <person name="Ji B."/>
            <person name="Dainat J."/>
            <person name="Nielsen K.F."/>
            <person name="Frisvad J.C."/>
            <person name="Workman M."/>
            <person name="Nielsen J."/>
        </authorList>
    </citation>
    <scope>NUCLEOTIDE SEQUENCE [LARGE SCALE GENOMIC DNA]</scope>
    <source>
        <strain evidence="2">IBT 31811</strain>
    </source>
</reference>
<evidence type="ECO:0000313" key="2">
    <source>
        <dbReference type="Proteomes" id="UP000191672"/>
    </source>
</evidence>
<sequence length="82" mass="9108">MNAWMHRPSLQSRPLLTPHAERGLEPSSAPCIREAYRGSLLPRLCQQALVSTLFGTLLHGRRAFGFVIGLLLNVLKLSKKAD</sequence>
<gene>
    <name evidence="1" type="ORF">PENANT_c018G07410</name>
</gene>
<dbReference type="Proteomes" id="UP000191672">
    <property type="component" value="Unassembled WGS sequence"/>
</dbReference>
<dbReference type="EMBL" id="MDYN01000018">
    <property type="protein sequence ID" value="OQD83166.1"/>
    <property type="molecule type" value="Genomic_DNA"/>
</dbReference>
<evidence type="ECO:0000313" key="1">
    <source>
        <dbReference type="EMBL" id="OQD83166.1"/>
    </source>
</evidence>